<proteinExistence type="predicted"/>
<dbReference type="EMBL" id="BFEA01000107">
    <property type="protein sequence ID" value="GBG68890.1"/>
    <property type="molecule type" value="Genomic_DNA"/>
</dbReference>
<comment type="cofactor">
    <cofactor evidence="1">
        <name>heme b</name>
        <dbReference type="ChEBI" id="CHEBI:60344"/>
    </cofactor>
</comment>
<dbReference type="SMART" id="SM00665">
    <property type="entry name" value="B561"/>
    <property type="match status" value="1"/>
</dbReference>
<feature type="transmembrane region" description="Helical" evidence="11">
    <location>
        <begin position="51"/>
        <end position="69"/>
    </location>
</feature>
<evidence type="ECO:0000256" key="6">
    <source>
        <dbReference type="ARBA" id="ARBA00022723"/>
    </source>
</evidence>
<organism evidence="13 14">
    <name type="scientific">Chara braunii</name>
    <name type="common">Braun's stonewort</name>
    <dbReference type="NCBI Taxonomy" id="69332"/>
    <lineage>
        <taxon>Eukaryota</taxon>
        <taxon>Viridiplantae</taxon>
        <taxon>Streptophyta</taxon>
        <taxon>Charophyceae</taxon>
        <taxon>Charales</taxon>
        <taxon>Characeae</taxon>
        <taxon>Chara</taxon>
    </lineage>
</organism>
<dbReference type="PANTHER" id="PTHR10106:SF0">
    <property type="entry name" value="LD36721P"/>
    <property type="match status" value="1"/>
</dbReference>
<keyword evidence="3" id="KW-0813">Transport</keyword>
<dbReference type="GO" id="GO:0016491">
    <property type="term" value="F:oxidoreductase activity"/>
    <property type="evidence" value="ECO:0007669"/>
    <property type="project" value="InterPro"/>
</dbReference>
<evidence type="ECO:0000256" key="8">
    <source>
        <dbReference type="ARBA" id="ARBA00022989"/>
    </source>
</evidence>
<evidence type="ECO:0000313" key="14">
    <source>
        <dbReference type="Proteomes" id="UP000265515"/>
    </source>
</evidence>
<dbReference type="GO" id="GO:0016020">
    <property type="term" value="C:membrane"/>
    <property type="evidence" value="ECO:0007669"/>
    <property type="project" value="UniProtKB-SubCell"/>
</dbReference>
<keyword evidence="10 11" id="KW-0472">Membrane</keyword>
<dbReference type="FunFam" id="1.20.120.1770:FF:000001">
    <property type="entry name" value="Cytochrome b reductase 1"/>
    <property type="match status" value="1"/>
</dbReference>
<keyword evidence="14" id="KW-1185">Reference proteome</keyword>
<evidence type="ECO:0000256" key="4">
    <source>
        <dbReference type="ARBA" id="ARBA00022617"/>
    </source>
</evidence>
<feature type="transmembrane region" description="Helical" evidence="11">
    <location>
        <begin position="122"/>
        <end position="145"/>
    </location>
</feature>
<reference evidence="13 14" key="1">
    <citation type="journal article" date="2018" name="Cell">
        <title>The Chara Genome: Secondary Complexity and Implications for Plant Terrestrialization.</title>
        <authorList>
            <person name="Nishiyama T."/>
            <person name="Sakayama H."/>
            <person name="Vries J.D."/>
            <person name="Buschmann H."/>
            <person name="Saint-Marcoux D."/>
            <person name="Ullrich K.K."/>
            <person name="Haas F.B."/>
            <person name="Vanderstraeten L."/>
            <person name="Becker D."/>
            <person name="Lang D."/>
            <person name="Vosolsobe S."/>
            <person name="Rombauts S."/>
            <person name="Wilhelmsson P.K.I."/>
            <person name="Janitza P."/>
            <person name="Kern R."/>
            <person name="Heyl A."/>
            <person name="Rumpler F."/>
            <person name="Villalobos L.I.A.C."/>
            <person name="Clay J.M."/>
            <person name="Skokan R."/>
            <person name="Toyoda A."/>
            <person name="Suzuki Y."/>
            <person name="Kagoshima H."/>
            <person name="Schijlen E."/>
            <person name="Tajeshwar N."/>
            <person name="Catarino B."/>
            <person name="Hetherington A.J."/>
            <person name="Saltykova A."/>
            <person name="Bonnot C."/>
            <person name="Breuninger H."/>
            <person name="Symeonidi A."/>
            <person name="Radhakrishnan G.V."/>
            <person name="Van Nieuwerburgh F."/>
            <person name="Deforce D."/>
            <person name="Chang C."/>
            <person name="Karol K.G."/>
            <person name="Hedrich R."/>
            <person name="Ulvskov P."/>
            <person name="Glockner G."/>
            <person name="Delwiche C.F."/>
            <person name="Petrasek J."/>
            <person name="Van de Peer Y."/>
            <person name="Friml J."/>
            <person name="Beilby M."/>
            <person name="Dolan L."/>
            <person name="Kohara Y."/>
            <person name="Sugano S."/>
            <person name="Fujiyama A."/>
            <person name="Delaux P.-M."/>
            <person name="Quint M."/>
            <person name="TheiBen G."/>
            <person name="Hagemann M."/>
            <person name="Harholt J."/>
            <person name="Dunand C."/>
            <person name="Zachgo S."/>
            <person name="Langdale J."/>
            <person name="Maumus F."/>
            <person name="Straeten D.V.D."/>
            <person name="Gould S.B."/>
            <person name="Rensing S.A."/>
        </authorList>
    </citation>
    <scope>NUCLEOTIDE SEQUENCE [LARGE SCALE GENOMIC DNA]</scope>
    <source>
        <strain evidence="13 14">S276</strain>
    </source>
</reference>
<keyword evidence="7" id="KW-0249">Electron transport</keyword>
<keyword evidence="6" id="KW-0479">Metal-binding</keyword>
<gene>
    <name evidence="13" type="ORF">CBR_g3588</name>
</gene>
<evidence type="ECO:0000256" key="7">
    <source>
        <dbReference type="ARBA" id="ARBA00022982"/>
    </source>
</evidence>
<feature type="domain" description="Cytochrome b561" evidence="12">
    <location>
        <begin position="1"/>
        <end position="186"/>
    </location>
</feature>
<dbReference type="OrthoDB" id="907479at2759"/>
<evidence type="ECO:0000256" key="1">
    <source>
        <dbReference type="ARBA" id="ARBA00001970"/>
    </source>
</evidence>
<evidence type="ECO:0000259" key="12">
    <source>
        <dbReference type="PROSITE" id="PS50939"/>
    </source>
</evidence>
<keyword evidence="9" id="KW-0408">Iron</keyword>
<dbReference type="GO" id="GO:0046872">
    <property type="term" value="F:metal ion binding"/>
    <property type="evidence" value="ECO:0007669"/>
    <property type="project" value="UniProtKB-KW"/>
</dbReference>
<dbReference type="OMA" id="GYIANLY"/>
<dbReference type="InterPro" id="IPR043205">
    <property type="entry name" value="CYB561/CYBRD1-like"/>
</dbReference>
<dbReference type="Pfam" id="PF03188">
    <property type="entry name" value="Cytochrom_B561"/>
    <property type="match status" value="1"/>
</dbReference>
<comment type="subcellular location">
    <subcellularLocation>
        <location evidence="2">Membrane</location>
        <topology evidence="2">Multi-pass membrane protein</topology>
    </subcellularLocation>
</comment>
<name>A0A388KFQ4_CHABU</name>
<dbReference type="Proteomes" id="UP000265515">
    <property type="component" value="Unassembled WGS sequence"/>
</dbReference>
<evidence type="ECO:0000256" key="5">
    <source>
        <dbReference type="ARBA" id="ARBA00022692"/>
    </source>
</evidence>
<dbReference type="PROSITE" id="PS50939">
    <property type="entry name" value="CYTOCHROME_B561"/>
    <property type="match status" value="1"/>
</dbReference>
<protein>
    <recommendedName>
        <fullName evidence="12">Cytochrome b561 domain-containing protein</fullName>
    </recommendedName>
</protein>
<feature type="transmembrane region" description="Helical" evidence="11">
    <location>
        <begin position="89"/>
        <end position="110"/>
    </location>
</feature>
<keyword evidence="4" id="KW-0349">Heme</keyword>
<keyword evidence="5 11" id="KW-0812">Transmembrane</keyword>
<dbReference type="Gramene" id="GBG68890">
    <property type="protein sequence ID" value="GBG68890"/>
    <property type="gene ID" value="CBR_g3588"/>
</dbReference>
<comment type="caution">
    <text evidence="13">The sequence shown here is derived from an EMBL/GenBank/DDBJ whole genome shotgun (WGS) entry which is preliminary data.</text>
</comment>
<evidence type="ECO:0000256" key="9">
    <source>
        <dbReference type="ARBA" id="ARBA00023004"/>
    </source>
</evidence>
<sequence>MLFTCFVAPSLPLPSPSSTLPLPFPSPLPLPAILVYRTLPGTKPFRKLAHLSIHGVALILAIVGVISAFRFHDLSTPPIDNLYSLHSWLGITTVVFFGLQWIAGFVSFWYPRLQTSLRASYLPWHVFWGLTIFVFGVATALMGVLEKLTFLQTGSVISRFSSEAMWANTLGVLLVAFAISVVAAAICNDRQGDDYRILD</sequence>
<dbReference type="Gene3D" id="1.20.120.1770">
    <property type="match status" value="1"/>
</dbReference>
<evidence type="ECO:0000256" key="10">
    <source>
        <dbReference type="ARBA" id="ARBA00023136"/>
    </source>
</evidence>
<evidence type="ECO:0000256" key="3">
    <source>
        <dbReference type="ARBA" id="ARBA00022448"/>
    </source>
</evidence>
<dbReference type="AlphaFoldDB" id="A0A388KFQ4"/>
<evidence type="ECO:0000256" key="11">
    <source>
        <dbReference type="SAM" id="Phobius"/>
    </source>
</evidence>
<keyword evidence="8 11" id="KW-1133">Transmembrane helix</keyword>
<feature type="transmembrane region" description="Helical" evidence="11">
    <location>
        <begin position="165"/>
        <end position="187"/>
    </location>
</feature>
<evidence type="ECO:0000256" key="2">
    <source>
        <dbReference type="ARBA" id="ARBA00004141"/>
    </source>
</evidence>
<dbReference type="PANTHER" id="PTHR10106">
    <property type="entry name" value="CYTOCHROME B561-RELATED"/>
    <property type="match status" value="1"/>
</dbReference>
<accession>A0A388KFQ4</accession>
<evidence type="ECO:0000313" key="13">
    <source>
        <dbReference type="EMBL" id="GBG68890.1"/>
    </source>
</evidence>
<dbReference type="InterPro" id="IPR006593">
    <property type="entry name" value="Cyt_b561/ferric_Rdtase_TM"/>
</dbReference>